<gene>
    <name evidence="2" type="ORF">PCOR1329_LOCUS57958</name>
</gene>
<keyword evidence="1" id="KW-0732">Signal</keyword>
<dbReference type="EMBL" id="CAUYUJ010017171">
    <property type="protein sequence ID" value="CAK0872511.1"/>
    <property type="molecule type" value="Genomic_DNA"/>
</dbReference>
<reference evidence="2" key="1">
    <citation type="submission" date="2023-10" db="EMBL/GenBank/DDBJ databases">
        <authorList>
            <person name="Chen Y."/>
            <person name="Shah S."/>
            <person name="Dougan E. K."/>
            <person name="Thang M."/>
            <person name="Chan C."/>
        </authorList>
    </citation>
    <scope>NUCLEOTIDE SEQUENCE [LARGE SCALE GENOMIC DNA]</scope>
</reference>
<keyword evidence="3" id="KW-1185">Reference proteome</keyword>
<dbReference type="CDD" id="cd22997">
    <property type="entry name" value="GT_LH"/>
    <property type="match status" value="1"/>
</dbReference>
<evidence type="ECO:0000313" key="3">
    <source>
        <dbReference type="Proteomes" id="UP001189429"/>
    </source>
</evidence>
<sequence length="342" mass="37846">MSAKSVLLRLLAPSLIVKGLCLQSSQKDEDLLREGIISEEDWLDGYKAGVRHIGNISVVTVETRAGNPMKLPGRNAGNSSDSMVTNVGAGEPWKFYRTKNGLMLKWLEDAVQKDPEAIAIMIDGGDMILGGCDEAFIRQKYGQILKASGGGPDMTLVMSAETACFPWDMGWRFRESALWEQRRSAVDSQVENLSDDWVVPWSPCGDHKIAPCDGKSSRAYRYPNWGFVMGPVRDLKPLFEWVYNNGGKKGELDQLRAQWWMLSNPDKITLDYTGSLVLSIHQMAWGRPDSQAPIEIARNEEGQPVIRNKILGQPCCFAHGNGDGEGLINRMIGEMGKLTAAV</sequence>
<name>A0ABN9VH26_9DINO</name>
<protein>
    <submittedName>
        <fullName evidence="2">Uncharacterized protein</fullName>
    </submittedName>
</protein>
<organism evidence="2 3">
    <name type="scientific">Prorocentrum cordatum</name>
    <dbReference type="NCBI Taxonomy" id="2364126"/>
    <lineage>
        <taxon>Eukaryota</taxon>
        <taxon>Sar</taxon>
        <taxon>Alveolata</taxon>
        <taxon>Dinophyceae</taxon>
        <taxon>Prorocentrales</taxon>
        <taxon>Prorocentraceae</taxon>
        <taxon>Prorocentrum</taxon>
    </lineage>
</organism>
<proteinExistence type="predicted"/>
<feature type="chain" id="PRO_5046067169" evidence="1">
    <location>
        <begin position="20"/>
        <end position="342"/>
    </location>
</feature>
<feature type="signal peptide" evidence="1">
    <location>
        <begin position="1"/>
        <end position="19"/>
    </location>
</feature>
<comment type="caution">
    <text evidence="2">The sequence shown here is derived from an EMBL/GenBank/DDBJ whole genome shotgun (WGS) entry which is preliminary data.</text>
</comment>
<evidence type="ECO:0000313" key="2">
    <source>
        <dbReference type="EMBL" id="CAK0872511.1"/>
    </source>
</evidence>
<evidence type="ECO:0000256" key="1">
    <source>
        <dbReference type="SAM" id="SignalP"/>
    </source>
</evidence>
<accession>A0ABN9VH26</accession>
<dbReference type="Proteomes" id="UP001189429">
    <property type="component" value="Unassembled WGS sequence"/>
</dbReference>